<dbReference type="Proteomes" id="UP001499986">
    <property type="component" value="Unassembled WGS sequence"/>
</dbReference>
<keyword evidence="2" id="KW-1185">Reference proteome</keyword>
<comment type="caution">
    <text evidence="1">The sequence shown here is derived from an EMBL/GenBank/DDBJ whole genome shotgun (WGS) entry which is preliminary data.</text>
</comment>
<evidence type="ECO:0000313" key="2">
    <source>
        <dbReference type="Proteomes" id="UP001499986"/>
    </source>
</evidence>
<sequence length="48" mass="5341">MPLRHDRAVIAARVLTARLCTAGRTVRPLHEPTVSQTTAPHKQLLLFP</sequence>
<protein>
    <submittedName>
        <fullName evidence="1">Uncharacterized protein</fullName>
    </submittedName>
</protein>
<dbReference type="EMBL" id="BAAASE010000009">
    <property type="protein sequence ID" value="GAA2415192.1"/>
    <property type="molecule type" value="Genomic_DNA"/>
</dbReference>
<gene>
    <name evidence="1" type="ORF">GCM10010255_61670</name>
</gene>
<proteinExistence type="predicted"/>
<reference evidence="2" key="1">
    <citation type="journal article" date="2019" name="Int. J. Syst. Evol. Microbiol.">
        <title>The Global Catalogue of Microorganisms (GCM) 10K type strain sequencing project: providing services to taxonomists for standard genome sequencing and annotation.</title>
        <authorList>
            <consortium name="The Broad Institute Genomics Platform"/>
            <consortium name="The Broad Institute Genome Sequencing Center for Infectious Disease"/>
            <person name="Wu L."/>
            <person name="Ma J."/>
        </authorList>
    </citation>
    <scope>NUCLEOTIDE SEQUENCE [LARGE SCALE GENOMIC DNA]</scope>
    <source>
        <strain evidence="2">JCM 4358</strain>
    </source>
</reference>
<dbReference type="RefSeq" id="WP_346138960.1">
    <property type="nucleotide sequence ID" value="NZ_BAAASE010000009.1"/>
</dbReference>
<name>A0ABN3IVJ4_9ACTN</name>
<organism evidence="1 2">
    <name type="scientific">Streptomyces coeruleofuscus</name>
    <dbReference type="NCBI Taxonomy" id="66879"/>
    <lineage>
        <taxon>Bacteria</taxon>
        <taxon>Bacillati</taxon>
        <taxon>Actinomycetota</taxon>
        <taxon>Actinomycetes</taxon>
        <taxon>Kitasatosporales</taxon>
        <taxon>Streptomycetaceae</taxon>
        <taxon>Streptomyces</taxon>
    </lineage>
</organism>
<accession>A0ABN3IVJ4</accession>
<evidence type="ECO:0000313" key="1">
    <source>
        <dbReference type="EMBL" id="GAA2415192.1"/>
    </source>
</evidence>